<feature type="domain" description="Major facilitator superfamily (MFS) profile" evidence="7">
    <location>
        <begin position="17"/>
        <end position="202"/>
    </location>
</feature>
<keyword evidence="2" id="KW-1003">Cell membrane</keyword>
<gene>
    <name evidence="8" type="ORF">IQ24_03044</name>
</gene>
<proteinExistence type="predicted"/>
<feature type="transmembrane region" description="Helical" evidence="6">
    <location>
        <begin position="56"/>
        <end position="77"/>
    </location>
</feature>
<feature type="transmembrane region" description="Helical" evidence="6">
    <location>
        <begin position="20"/>
        <end position="44"/>
    </location>
</feature>
<accession>A0A562NGC6</accession>
<dbReference type="GO" id="GO:0022857">
    <property type="term" value="F:transmembrane transporter activity"/>
    <property type="evidence" value="ECO:0007669"/>
    <property type="project" value="InterPro"/>
</dbReference>
<name>A0A562NGC6_9RHOB</name>
<dbReference type="GO" id="GO:0005886">
    <property type="term" value="C:plasma membrane"/>
    <property type="evidence" value="ECO:0007669"/>
    <property type="project" value="UniProtKB-SubCell"/>
</dbReference>
<dbReference type="PANTHER" id="PTHR43124">
    <property type="entry name" value="PURINE EFFLUX PUMP PBUE"/>
    <property type="match status" value="1"/>
</dbReference>
<evidence type="ECO:0000256" key="5">
    <source>
        <dbReference type="ARBA" id="ARBA00023136"/>
    </source>
</evidence>
<feature type="transmembrane region" description="Helical" evidence="6">
    <location>
        <begin position="173"/>
        <end position="192"/>
    </location>
</feature>
<dbReference type="InterPro" id="IPR036259">
    <property type="entry name" value="MFS_trans_sf"/>
</dbReference>
<evidence type="ECO:0000259" key="7">
    <source>
        <dbReference type="PROSITE" id="PS50850"/>
    </source>
</evidence>
<evidence type="ECO:0000256" key="6">
    <source>
        <dbReference type="SAM" id="Phobius"/>
    </source>
</evidence>
<evidence type="ECO:0000313" key="8">
    <source>
        <dbReference type="EMBL" id="TWI31186.1"/>
    </source>
</evidence>
<dbReference type="AlphaFoldDB" id="A0A562NGC6"/>
<dbReference type="PANTHER" id="PTHR43124:SF3">
    <property type="entry name" value="CHLORAMPHENICOL EFFLUX PUMP RV0191"/>
    <property type="match status" value="1"/>
</dbReference>
<feature type="transmembrane region" description="Helical" evidence="6">
    <location>
        <begin position="84"/>
        <end position="103"/>
    </location>
</feature>
<dbReference type="PROSITE" id="PS50850">
    <property type="entry name" value="MFS"/>
    <property type="match status" value="1"/>
</dbReference>
<dbReference type="EMBL" id="VLKU01000010">
    <property type="protein sequence ID" value="TWI31186.1"/>
    <property type="molecule type" value="Genomic_DNA"/>
</dbReference>
<dbReference type="OrthoDB" id="9812189at2"/>
<feature type="transmembrane region" description="Helical" evidence="6">
    <location>
        <begin position="142"/>
        <end position="161"/>
    </location>
</feature>
<protein>
    <submittedName>
        <fullName evidence="8">MFS transporter</fullName>
    </submittedName>
</protein>
<dbReference type="InterPro" id="IPR011701">
    <property type="entry name" value="MFS"/>
</dbReference>
<dbReference type="Proteomes" id="UP000316225">
    <property type="component" value="Unassembled WGS sequence"/>
</dbReference>
<organism evidence="8 9">
    <name type="scientific">Paracoccus sulfuroxidans</name>
    <dbReference type="NCBI Taxonomy" id="384678"/>
    <lineage>
        <taxon>Bacteria</taxon>
        <taxon>Pseudomonadati</taxon>
        <taxon>Pseudomonadota</taxon>
        <taxon>Alphaproteobacteria</taxon>
        <taxon>Rhodobacterales</taxon>
        <taxon>Paracoccaceae</taxon>
        <taxon>Paracoccus</taxon>
    </lineage>
</organism>
<keyword evidence="4 6" id="KW-1133">Transmembrane helix</keyword>
<reference evidence="8 9" key="1">
    <citation type="journal article" date="2015" name="Stand. Genomic Sci.">
        <title>Genomic Encyclopedia of Bacterial and Archaeal Type Strains, Phase III: the genomes of soil and plant-associated and newly described type strains.</title>
        <authorList>
            <person name="Whitman W.B."/>
            <person name="Woyke T."/>
            <person name="Klenk H.P."/>
            <person name="Zhou Y."/>
            <person name="Lilburn T.G."/>
            <person name="Beck B.J."/>
            <person name="De Vos P."/>
            <person name="Vandamme P."/>
            <person name="Eisen J.A."/>
            <person name="Garrity G."/>
            <person name="Hugenholtz P."/>
            <person name="Kyrpides N.C."/>
        </authorList>
    </citation>
    <scope>NUCLEOTIDE SEQUENCE [LARGE SCALE GENOMIC DNA]</scope>
    <source>
        <strain evidence="8 9">CGMCC 1.5364</strain>
    </source>
</reference>
<sequence>MTSISVTIPATDRRAFVPVLTIAASTFAVVTTEMLPVGLMAAIASELGTSVGTAGLMISLPAILAAFFAPVVIILAGNIDRRRILAGLLGLLVLANLASALAPSIGLLLAARVTVGLCIGGIWAIAGSLAPRLVPEQSIGPATALIFGGVAAASVLGVPVGTMMGDFLGWRTAFGAMAGFSAAALALNLWALRPHAFPGARR</sequence>
<evidence type="ECO:0000256" key="3">
    <source>
        <dbReference type="ARBA" id="ARBA00022692"/>
    </source>
</evidence>
<dbReference type="InterPro" id="IPR020846">
    <property type="entry name" value="MFS_dom"/>
</dbReference>
<evidence type="ECO:0000256" key="2">
    <source>
        <dbReference type="ARBA" id="ARBA00022475"/>
    </source>
</evidence>
<keyword evidence="3 6" id="KW-0812">Transmembrane</keyword>
<comment type="subcellular location">
    <subcellularLocation>
        <location evidence="1">Cell membrane</location>
        <topology evidence="1">Multi-pass membrane protein</topology>
    </subcellularLocation>
</comment>
<keyword evidence="5 6" id="KW-0472">Membrane</keyword>
<keyword evidence="9" id="KW-1185">Reference proteome</keyword>
<dbReference type="SUPFAM" id="SSF103473">
    <property type="entry name" value="MFS general substrate transporter"/>
    <property type="match status" value="1"/>
</dbReference>
<dbReference type="Pfam" id="PF07690">
    <property type="entry name" value="MFS_1"/>
    <property type="match status" value="1"/>
</dbReference>
<dbReference type="Gene3D" id="1.20.1250.20">
    <property type="entry name" value="MFS general substrate transporter like domains"/>
    <property type="match status" value="1"/>
</dbReference>
<evidence type="ECO:0000256" key="1">
    <source>
        <dbReference type="ARBA" id="ARBA00004651"/>
    </source>
</evidence>
<evidence type="ECO:0000313" key="9">
    <source>
        <dbReference type="Proteomes" id="UP000316225"/>
    </source>
</evidence>
<feature type="transmembrane region" description="Helical" evidence="6">
    <location>
        <begin position="109"/>
        <end position="130"/>
    </location>
</feature>
<comment type="caution">
    <text evidence="8">The sequence shown here is derived from an EMBL/GenBank/DDBJ whole genome shotgun (WGS) entry which is preliminary data.</text>
</comment>
<dbReference type="InterPro" id="IPR050189">
    <property type="entry name" value="MFS_Efflux_Transporters"/>
</dbReference>
<evidence type="ECO:0000256" key="4">
    <source>
        <dbReference type="ARBA" id="ARBA00022989"/>
    </source>
</evidence>